<proteinExistence type="predicted"/>
<dbReference type="STRING" id="4533.J3LQI2"/>
<keyword evidence="2" id="KW-1185">Reference proteome</keyword>
<evidence type="ECO:0000313" key="2">
    <source>
        <dbReference type="Proteomes" id="UP000006038"/>
    </source>
</evidence>
<protein>
    <submittedName>
        <fullName evidence="1">Uncharacterized protein</fullName>
    </submittedName>
</protein>
<dbReference type="HOGENOM" id="CLU_1809190_0_0_1"/>
<dbReference type="AlphaFoldDB" id="J3LQI2"/>
<dbReference type="eggNOG" id="KOG1499">
    <property type="taxonomic scope" value="Eukaryota"/>
</dbReference>
<dbReference type="Gene3D" id="2.70.160.11">
    <property type="entry name" value="Hnrnp arginine n-methyltransferase1"/>
    <property type="match status" value="1"/>
</dbReference>
<accession>J3LQI2</accession>
<name>J3LQI2_ORYBR</name>
<organism evidence="1">
    <name type="scientific">Oryza brachyantha</name>
    <name type="common">malo sina</name>
    <dbReference type="NCBI Taxonomy" id="4533"/>
    <lineage>
        <taxon>Eukaryota</taxon>
        <taxon>Viridiplantae</taxon>
        <taxon>Streptophyta</taxon>
        <taxon>Embryophyta</taxon>
        <taxon>Tracheophyta</taxon>
        <taxon>Spermatophyta</taxon>
        <taxon>Magnoliopsida</taxon>
        <taxon>Liliopsida</taxon>
        <taxon>Poales</taxon>
        <taxon>Poaceae</taxon>
        <taxon>BOP clade</taxon>
        <taxon>Oryzoideae</taxon>
        <taxon>Oryzeae</taxon>
        <taxon>Oryzinae</taxon>
        <taxon>Oryza</taxon>
    </lineage>
</organism>
<dbReference type="OMA" id="DIAMHAW"/>
<dbReference type="Proteomes" id="UP000006038">
    <property type="component" value="Chromosome 3"/>
</dbReference>
<reference evidence="1" key="2">
    <citation type="submission" date="2013-04" db="UniProtKB">
        <authorList>
            <consortium name="EnsemblPlants"/>
        </authorList>
    </citation>
    <scope>IDENTIFICATION</scope>
</reference>
<reference evidence="1" key="1">
    <citation type="journal article" date="2013" name="Nat. Commun.">
        <title>Whole-genome sequencing of Oryza brachyantha reveals mechanisms underlying Oryza genome evolution.</title>
        <authorList>
            <person name="Chen J."/>
            <person name="Huang Q."/>
            <person name="Gao D."/>
            <person name="Wang J."/>
            <person name="Lang Y."/>
            <person name="Liu T."/>
            <person name="Li B."/>
            <person name="Bai Z."/>
            <person name="Luis Goicoechea J."/>
            <person name="Liang C."/>
            <person name="Chen C."/>
            <person name="Zhang W."/>
            <person name="Sun S."/>
            <person name="Liao Y."/>
            <person name="Zhang X."/>
            <person name="Yang L."/>
            <person name="Song C."/>
            <person name="Wang M."/>
            <person name="Shi J."/>
            <person name="Liu G."/>
            <person name="Liu J."/>
            <person name="Zhou H."/>
            <person name="Zhou W."/>
            <person name="Yu Q."/>
            <person name="An N."/>
            <person name="Chen Y."/>
            <person name="Cai Q."/>
            <person name="Wang B."/>
            <person name="Liu B."/>
            <person name="Min J."/>
            <person name="Huang Y."/>
            <person name="Wu H."/>
            <person name="Li Z."/>
            <person name="Zhang Y."/>
            <person name="Yin Y."/>
            <person name="Song W."/>
            <person name="Jiang J."/>
            <person name="Jackson S.A."/>
            <person name="Wing R.A."/>
            <person name="Wang J."/>
            <person name="Chen M."/>
        </authorList>
    </citation>
    <scope>NUCLEOTIDE SEQUENCE [LARGE SCALE GENOMIC DNA]</scope>
    <source>
        <strain evidence="1">cv. IRGC 101232</strain>
    </source>
</reference>
<sequence length="143" mass="16478">MWLAPIRSGLGEKKMEDLDIAMHAWNLFVEDTESYYGVNLNVLTKAYCTEHGKYYRKSSIWNNLHPNQVIGQTVVIKEIDCLLATVDEIREVRAQVTMPIKIDMARLAALAGWFCSFSMRDTHYFLLTLSRMVSKTQQLKKSS</sequence>
<dbReference type="Gramene" id="OB03G33080.1">
    <property type="protein sequence ID" value="OB03G33080.1"/>
    <property type="gene ID" value="OB03G33080"/>
</dbReference>
<evidence type="ECO:0000313" key="1">
    <source>
        <dbReference type="EnsemblPlants" id="OB03G33080.1"/>
    </source>
</evidence>
<dbReference type="EnsemblPlants" id="OB03G33080.1">
    <property type="protein sequence ID" value="OB03G33080.1"/>
    <property type="gene ID" value="OB03G33080"/>
</dbReference>